<name>A0ABT8YDM1_9SPHN</name>
<proteinExistence type="predicted"/>
<evidence type="ECO:0000256" key="1">
    <source>
        <dbReference type="SAM" id="Phobius"/>
    </source>
</evidence>
<evidence type="ECO:0000313" key="3">
    <source>
        <dbReference type="Proteomes" id="UP001169764"/>
    </source>
</evidence>
<keyword evidence="1" id="KW-1133">Transmembrane helix</keyword>
<dbReference type="Proteomes" id="UP001169764">
    <property type="component" value="Unassembled WGS sequence"/>
</dbReference>
<accession>A0ABT8YDM1</accession>
<dbReference type="EMBL" id="JAUOTP010000008">
    <property type="protein sequence ID" value="MDO6416037.1"/>
    <property type="molecule type" value="Genomic_DNA"/>
</dbReference>
<feature type="transmembrane region" description="Helical" evidence="1">
    <location>
        <begin position="83"/>
        <end position="105"/>
    </location>
</feature>
<evidence type="ECO:0000313" key="2">
    <source>
        <dbReference type="EMBL" id="MDO6416037.1"/>
    </source>
</evidence>
<keyword evidence="1" id="KW-0812">Transmembrane</keyword>
<gene>
    <name evidence="2" type="ORF">Q4F19_16730</name>
</gene>
<organism evidence="2 3">
    <name type="scientific">Sphingomonas natans</name>
    <dbReference type="NCBI Taxonomy" id="3063330"/>
    <lineage>
        <taxon>Bacteria</taxon>
        <taxon>Pseudomonadati</taxon>
        <taxon>Pseudomonadota</taxon>
        <taxon>Alphaproteobacteria</taxon>
        <taxon>Sphingomonadales</taxon>
        <taxon>Sphingomonadaceae</taxon>
        <taxon>Sphingomonas</taxon>
    </lineage>
</organism>
<sequence>MATPTHIAAAAASRHIAIRVISSALIGLRSRIGCCITIPPFFGVNLLRGFENVNNREAVFGGVESDSSRADARPRAYRVNIDMLALVALLTGAFFVSSAQSLAVARRRPNFALLACSVPHAV</sequence>
<dbReference type="RefSeq" id="WP_303544932.1">
    <property type="nucleotide sequence ID" value="NZ_JAUOTP010000008.1"/>
</dbReference>
<keyword evidence="1" id="KW-0472">Membrane</keyword>
<protein>
    <submittedName>
        <fullName evidence="2">Uncharacterized protein</fullName>
    </submittedName>
</protein>
<keyword evidence="3" id="KW-1185">Reference proteome</keyword>
<comment type="caution">
    <text evidence="2">The sequence shown here is derived from an EMBL/GenBank/DDBJ whole genome shotgun (WGS) entry which is preliminary data.</text>
</comment>
<reference evidence="2" key="1">
    <citation type="submission" date="2023-07" db="EMBL/GenBank/DDBJ databases">
        <authorList>
            <person name="Kim M."/>
        </authorList>
    </citation>
    <scope>NUCLEOTIDE SEQUENCE</scope>
    <source>
        <strain evidence="2">BIUV-7</strain>
    </source>
</reference>